<dbReference type="AlphaFoldDB" id="A0A8H7A7B9"/>
<accession>A0A8H7A7B9</accession>
<dbReference type="EMBL" id="JAACFV010000246">
    <property type="protein sequence ID" value="KAF7502487.1"/>
    <property type="molecule type" value="Genomic_DNA"/>
</dbReference>
<protein>
    <recommendedName>
        <fullName evidence="1">NWD NACHT-NTPase N-terminal domain-containing protein</fullName>
    </recommendedName>
</protein>
<keyword evidence="3" id="KW-1185">Reference proteome</keyword>
<reference evidence="2" key="1">
    <citation type="submission" date="2020-02" db="EMBL/GenBank/DDBJ databases">
        <authorList>
            <person name="Palmer J.M."/>
        </authorList>
    </citation>
    <scope>NUCLEOTIDE SEQUENCE</scope>
    <source>
        <strain evidence="2">EPUS1.4</strain>
        <tissue evidence="2">Thallus</tissue>
    </source>
</reference>
<evidence type="ECO:0000313" key="2">
    <source>
        <dbReference type="EMBL" id="KAF7502487.1"/>
    </source>
</evidence>
<comment type="caution">
    <text evidence="2">The sequence shown here is derived from an EMBL/GenBank/DDBJ whole genome shotgun (WGS) entry which is preliminary data.</text>
</comment>
<sequence>MEQLAQAGLKKTEGEGKAKQAVGEVLQGVLAVKDFVSLVTQIMPQAALAWTGVCFAVQIFVNPIIESKANRDGIRHVITRMKWYCQLSSLLLKENSINDRPFAGIRVELEERIVNLY</sequence>
<organism evidence="2 3">
    <name type="scientific">Endocarpon pusillum</name>
    <dbReference type="NCBI Taxonomy" id="364733"/>
    <lineage>
        <taxon>Eukaryota</taxon>
        <taxon>Fungi</taxon>
        <taxon>Dikarya</taxon>
        <taxon>Ascomycota</taxon>
        <taxon>Pezizomycotina</taxon>
        <taxon>Eurotiomycetes</taxon>
        <taxon>Chaetothyriomycetidae</taxon>
        <taxon>Verrucariales</taxon>
        <taxon>Verrucariaceae</taxon>
        <taxon>Endocarpon</taxon>
    </lineage>
</organism>
<dbReference type="Proteomes" id="UP000606974">
    <property type="component" value="Unassembled WGS sequence"/>
</dbReference>
<dbReference type="OrthoDB" id="4896343at2759"/>
<gene>
    <name evidence="2" type="ORF">GJ744_005664</name>
</gene>
<evidence type="ECO:0000313" key="3">
    <source>
        <dbReference type="Proteomes" id="UP000606974"/>
    </source>
</evidence>
<dbReference type="Pfam" id="PF17100">
    <property type="entry name" value="NACHT_N"/>
    <property type="match status" value="1"/>
</dbReference>
<evidence type="ECO:0000259" key="1">
    <source>
        <dbReference type="Pfam" id="PF17100"/>
    </source>
</evidence>
<name>A0A8H7A7B9_9EURO</name>
<proteinExistence type="predicted"/>
<dbReference type="InterPro" id="IPR031359">
    <property type="entry name" value="NACHT_N"/>
</dbReference>
<feature type="domain" description="NWD NACHT-NTPase N-terminal" evidence="1">
    <location>
        <begin position="1"/>
        <end position="117"/>
    </location>
</feature>